<protein>
    <submittedName>
        <fullName evidence="1">Uncharacterized protein</fullName>
    </submittedName>
</protein>
<name>A0A834DQJ8_9CHIR</name>
<reference evidence="1 2" key="1">
    <citation type="journal article" date="2020" name="Nature">
        <title>Six reference-quality genomes reveal evolution of bat adaptations.</title>
        <authorList>
            <person name="Jebb D."/>
            <person name="Huang Z."/>
            <person name="Pippel M."/>
            <person name="Hughes G.M."/>
            <person name="Lavrichenko K."/>
            <person name="Devanna P."/>
            <person name="Winkler S."/>
            <person name="Jermiin L.S."/>
            <person name="Skirmuntt E.C."/>
            <person name="Katzourakis A."/>
            <person name="Burkitt-Gray L."/>
            <person name="Ray D.A."/>
            <person name="Sullivan K.A.M."/>
            <person name="Roscito J.G."/>
            <person name="Kirilenko B.M."/>
            <person name="Davalos L.M."/>
            <person name="Corthals A.P."/>
            <person name="Power M.L."/>
            <person name="Jones G."/>
            <person name="Ransome R.D."/>
            <person name="Dechmann D.K.N."/>
            <person name="Locatelli A.G."/>
            <person name="Puechmaille S.J."/>
            <person name="Fedrigo O."/>
            <person name="Jarvis E.D."/>
            <person name="Hiller M."/>
            <person name="Vernes S.C."/>
            <person name="Myers E.W."/>
            <person name="Teeling E.C."/>
        </authorList>
    </citation>
    <scope>NUCLEOTIDE SEQUENCE [LARGE SCALE GENOMIC DNA]</scope>
    <source>
        <strain evidence="1">Bat1K_MPI-CBG_1</strain>
    </source>
</reference>
<organism evidence="1 2">
    <name type="scientific">Phyllostomus discolor</name>
    <name type="common">pale spear-nosed bat</name>
    <dbReference type="NCBI Taxonomy" id="89673"/>
    <lineage>
        <taxon>Eukaryota</taxon>
        <taxon>Metazoa</taxon>
        <taxon>Chordata</taxon>
        <taxon>Craniata</taxon>
        <taxon>Vertebrata</taxon>
        <taxon>Euteleostomi</taxon>
        <taxon>Mammalia</taxon>
        <taxon>Eutheria</taxon>
        <taxon>Laurasiatheria</taxon>
        <taxon>Chiroptera</taxon>
        <taxon>Yangochiroptera</taxon>
        <taxon>Phyllostomidae</taxon>
        <taxon>Phyllostominae</taxon>
        <taxon>Phyllostomus</taxon>
    </lineage>
</organism>
<dbReference type="EMBL" id="JABVXQ010000010">
    <property type="protein sequence ID" value="KAF6088489.1"/>
    <property type="molecule type" value="Genomic_DNA"/>
</dbReference>
<evidence type="ECO:0000313" key="1">
    <source>
        <dbReference type="EMBL" id="KAF6088489.1"/>
    </source>
</evidence>
<comment type="caution">
    <text evidence="1">The sequence shown here is derived from an EMBL/GenBank/DDBJ whole genome shotgun (WGS) entry which is preliminary data.</text>
</comment>
<accession>A0A834DQJ8</accession>
<proteinExistence type="predicted"/>
<sequence>MNFAIKCPRLSAHDTSTTNQVGCTGETTHGRVATCWMLVPQFSSFDLNVVCGHVFPRETELKYDRRMPPTPRRSLPYLMIKHLWFLCLGFCVLNVLDLYESACVVLDLFSSVMCLAVQAVTTVPSVWDLYIRHLTVVGPPARMCKGRGRLSLLVPKPQVTHEHEHQD</sequence>
<dbReference type="Proteomes" id="UP000664940">
    <property type="component" value="Unassembled WGS sequence"/>
</dbReference>
<gene>
    <name evidence="1" type="ORF">HJG60_008313</name>
</gene>
<evidence type="ECO:0000313" key="2">
    <source>
        <dbReference type="Proteomes" id="UP000664940"/>
    </source>
</evidence>
<dbReference type="AlphaFoldDB" id="A0A834DQJ8"/>